<dbReference type="PROSITE" id="PS51257">
    <property type="entry name" value="PROKAR_LIPOPROTEIN"/>
    <property type="match status" value="1"/>
</dbReference>
<sequence length="433" mass="48103">MKKHSSLMLVFVLFFASILAACGNSGSGGGTASKGKSEDAVTVNIFQFKVEFKQQFEDTAKKYMEEHPNVKINVETVGGGNDYGQALKAKIASKNEPDIFNIGGPEDLKQHASRLADLSDMKATKNVVDESLLSPVQKDGKTYGIPMNQEGYGLIYNKDIFEKAGVKAEDIKTLDDLEEVSKKIDSQKDKLGLTAVYALPGKEKWVLADHGASMFLASDFDNDIQKAADAKTLPFKNKDLFKQYLDIQNEYSKKPVASLDYSQQVEELFSTGKVAMIQQGNWAYPTIESVNPEIAEKVGLIAVPTDSKELTIPVGVANNWAVNKKSDEKVQKAAKDFLDWLYTSDEGKNIVMEDFKFIPAYKDYDTSKIADPLSKEIYKYSEEGKTTAWVFKGYPTGYTDDALGAYLQDYLTGKLTFDEAIKKSQDAWEKARK</sequence>
<dbReference type="Proteomes" id="UP000294802">
    <property type="component" value="Unassembled WGS sequence"/>
</dbReference>
<dbReference type="InterPro" id="IPR006061">
    <property type="entry name" value="SBP_1_CS"/>
</dbReference>
<evidence type="ECO:0000256" key="7">
    <source>
        <dbReference type="ARBA" id="ARBA00023288"/>
    </source>
</evidence>
<keyword evidence="4 8" id="KW-0732">Signal</keyword>
<feature type="signal peptide" evidence="8">
    <location>
        <begin position="1"/>
        <end position="20"/>
    </location>
</feature>
<keyword evidence="7" id="KW-0449">Lipoprotein</keyword>
<evidence type="ECO:0000256" key="1">
    <source>
        <dbReference type="ARBA" id="ARBA00008520"/>
    </source>
</evidence>
<accession>A0A4R6BWH3</accession>
<dbReference type="InterPro" id="IPR006059">
    <property type="entry name" value="SBP"/>
</dbReference>
<evidence type="ECO:0000313" key="10">
    <source>
        <dbReference type="Proteomes" id="UP000294802"/>
    </source>
</evidence>
<keyword evidence="10" id="KW-1185">Reference proteome</keyword>
<dbReference type="PROSITE" id="PS01037">
    <property type="entry name" value="SBP_BACTERIAL_1"/>
    <property type="match status" value="1"/>
</dbReference>
<evidence type="ECO:0000256" key="4">
    <source>
        <dbReference type="ARBA" id="ARBA00022729"/>
    </source>
</evidence>
<dbReference type="AlphaFoldDB" id="A0A4R6BWH3"/>
<organism evidence="9 10">
    <name type="scientific">Macrococcus lamae</name>
    <dbReference type="NCBI Taxonomy" id="198484"/>
    <lineage>
        <taxon>Bacteria</taxon>
        <taxon>Bacillati</taxon>
        <taxon>Bacillota</taxon>
        <taxon>Bacilli</taxon>
        <taxon>Bacillales</taxon>
        <taxon>Staphylococcaceae</taxon>
        <taxon>Macrococcus</taxon>
    </lineage>
</organism>
<evidence type="ECO:0000256" key="5">
    <source>
        <dbReference type="ARBA" id="ARBA00023136"/>
    </source>
</evidence>
<comment type="similarity">
    <text evidence="1">Belongs to the bacterial solute-binding protein 1 family.</text>
</comment>
<dbReference type="EMBL" id="SCWB01000002">
    <property type="protein sequence ID" value="TDM12814.1"/>
    <property type="molecule type" value="Genomic_DNA"/>
</dbReference>
<evidence type="ECO:0000256" key="3">
    <source>
        <dbReference type="ARBA" id="ARBA00022475"/>
    </source>
</evidence>
<reference evidence="9 10" key="1">
    <citation type="submission" date="2019-01" db="EMBL/GenBank/DDBJ databases">
        <title>Draft genome sequences of the type strains of six Macrococcus species.</title>
        <authorList>
            <person name="Mazhar S."/>
            <person name="Altermann E."/>
            <person name="Hill C."/>
            <person name="Mcauliffe O."/>
        </authorList>
    </citation>
    <scope>NUCLEOTIDE SEQUENCE [LARGE SCALE GENOMIC DNA]</scope>
    <source>
        <strain evidence="9 10">CCM4815</strain>
    </source>
</reference>
<dbReference type="Pfam" id="PF01547">
    <property type="entry name" value="SBP_bac_1"/>
    <property type="match status" value="1"/>
</dbReference>
<dbReference type="InterPro" id="IPR050490">
    <property type="entry name" value="Bact_solute-bd_prot1"/>
</dbReference>
<feature type="chain" id="PRO_5039050012" evidence="8">
    <location>
        <begin position="21"/>
        <end position="433"/>
    </location>
</feature>
<keyword evidence="2" id="KW-0813">Transport</keyword>
<dbReference type="PANTHER" id="PTHR43649">
    <property type="entry name" value="ARABINOSE-BINDING PROTEIN-RELATED"/>
    <property type="match status" value="1"/>
</dbReference>
<dbReference type="Gene3D" id="3.40.190.10">
    <property type="entry name" value="Periplasmic binding protein-like II"/>
    <property type="match status" value="2"/>
</dbReference>
<name>A0A4R6BWH3_9STAP</name>
<dbReference type="GO" id="GO:0055085">
    <property type="term" value="P:transmembrane transport"/>
    <property type="evidence" value="ECO:0007669"/>
    <property type="project" value="InterPro"/>
</dbReference>
<evidence type="ECO:0000313" key="9">
    <source>
        <dbReference type="EMBL" id="TDM12814.1"/>
    </source>
</evidence>
<evidence type="ECO:0000256" key="2">
    <source>
        <dbReference type="ARBA" id="ARBA00022448"/>
    </source>
</evidence>
<keyword evidence="3" id="KW-1003">Cell membrane</keyword>
<keyword evidence="5" id="KW-0472">Membrane</keyword>
<dbReference type="SUPFAM" id="SSF53850">
    <property type="entry name" value="Periplasmic binding protein-like II"/>
    <property type="match status" value="1"/>
</dbReference>
<evidence type="ECO:0000256" key="6">
    <source>
        <dbReference type="ARBA" id="ARBA00023139"/>
    </source>
</evidence>
<protein>
    <submittedName>
        <fullName evidence="9">Carbohydrate ABC transporter substrate-binding protein</fullName>
    </submittedName>
</protein>
<gene>
    <name evidence="9" type="ORF">ERX29_02085</name>
</gene>
<dbReference type="OrthoDB" id="9763054at2"/>
<comment type="caution">
    <text evidence="9">The sequence shown here is derived from an EMBL/GenBank/DDBJ whole genome shotgun (WGS) entry which is preliminary data.</text>
</comment>
<evidence type="ECO:0000256" key="8">
    <source>
        <dbReference type="SAM" id="SignalP"/>
    </source>
</evidence>
<proteinExistence type="inferred from homology"/>
<keyword evidence="6" id="KW-0564">Palmitate</keyword>
<dbReference type="PANTHER" id="PTHR43649:SF33">
    <property type="entry name" value="POLYGALACTURONAN_RHAMNOGALACTURONAN-BINDING PROTEIN YTCQ"/>
    <property type="match status" value="1"/>
</dbReference>
<dbReference type="RefSeq" id="WP_133443029.1">
    <property type="nucleotide sequence ID" value="NZ_SCWB01000002.1"/>
</dbReference>